<sequence length="362" mass="38171">MTTMPVLPVPLLLVAGVALLAFCAWRWWAERRAPGARGTSLSRSWLWRAGLVALVVAAAFRPGIPGAGTTQNASADLDVFFVVDTTASIVAEDYGGAKPRLDGVRQDAARLVAALPGARFSLITFDSSALTRLPLTGDATAVTTAMEVLRPEVTTYSRGSSVTVAAPLLTQQLERARAAHPERARVVFYFGDGEQTDGQAPTPFTVPSGAVNGGAVLGYGTAAGGRMKANEGYVAGERADYVQDRSVTPAVDAKSVIDEDRLRTVAGQLGVPYTHRSAGDPIEHALTATDAGRLAAQAGSVAGRYELYWILAAAAVGIVARELYLLGADLLRLAPRRAVSRRAGRVRVPVSERLPEVTDAPR</sequence>
<dbReference type="Pfam" id="PF13519">
    <property type="entry name" value="VWA_2"/>
    <property type="match status" value="1"/>
</dbReference>
<feature type="domain" description="VWFA" evidence="2">
    <location>
        <begin position="78"/>
        <end position="265"/>
    </location>
</feature>
<keyword evidence="1" id="KW-0812">Transmembrane</keyword>
<dbReference type="Gene3D" id="3.40.50.410">
    <property type="entry name" value="von Willebrand factor, type A domain"/>
    <property type="match status" value="1"/>
</dbReference>
<evidence type="ECO:0000313" key="4">
    <source>
        <dbReference type="Proteomes" id="UP000597761"/>
    </source>
</evidence>
<evidence type="ECO:0000313" key="3">
    <source>
        <dbReference type="EMBL" id="GGC84310.1"/>
    </source>
</evidence>
<accession>A0ABQ1NSG2</accession>
<dbReference type="SMART" id="SM00327">
    <property type="entry name" value="VWA"/>
    <property type="match status" value="1"/>
</dbReference>
<dbReference type="EMBL" id="BMJI01000003">
    <property type="protein sequence ID" value="GGC84310.1"/>
    <property type="molecule type" value="Genomic_DNA"/>
</dbReference>
<dbReference type="RefSeq" id="WP_188666786.1">
    <property type="nucleotide sequence ID" value="NZ_BMJI01000003.1"/>
</dbReference>
<name>A0ABQ1NSG2_9MICC</name>
<feature type="transmembrane region" description="Helical" evidence="1">
    <location>
        <begin position="6"/>
        <end position="25"/>
    </location>
</feature>
<proteinExistence type="predicted"/>
<dbReference type="PROSITE" id="PS50234">
    <property type="entry name" value="VWFA"/>
    <property type="match status" value="1"/>
</dbReference>
<comment type="caution">
    <text evidence="3">The sequence shown here is derived from an EMBL/GenBank/DDBJ whole genome shotgun (WGS) entry which is preliminary data.</text>
</comment>
<dbReference type="InterPro" id="IPR002035">
    <property type="entry name" value="VWF_A"/>
</dbReference>
<evidence type="ECO:0000256" key="1">
    <source>
        <dbReference type="SAM" id="Phobius"/>
    </source>
</evidence>
<dbReference type="Proteomes" id="UP000597761">
    <property type="component" value="Unassembled WGS sequence"/>
</dbReference>
<dbReference type="SUPFAM" id="SSF53300">
    <property type="entry name" value="vWA-like"/>
    <property type="match status" value="1"/>
</dbReference>
<protein>
    <recommendedName>
        <fullName evidence="2">VWFA domain-containing protein</fullName>
    </recommendedName>
</protein>
<dbReference type="InterPro" id="IPR036465">
    <property type="entry name" value="vWFA_dom_sf"/>
</dbReference>
<reference evidence="4" key="1">
    <citation type="journal article" date="2019" name="Int. J. Syst. Evol. Microbiol.">
        <title>The Global Catalogue of Microorganisms (GCM) 10K type strain sequencing project: providing services to taxonomists for standard genome sequencing and annotation.</title>
        <authorList>
            <consortium name="The Broad Institute Genomics Platform"/>
            <consortium name="The Broad Institute Genome Sequencing Center for Infectious Disease"/>
            <person name="Wu L."/>
            <person name="Ma J."/>
        </authorList>
    </citation>
    <scope>NUCLEOTIDE SEQUENCE [LARGE SCALE GENOMIC DNA]</scope>
    <source>
        <strain evidence="4">CGMCC 1.15480</strain>
    </source>
</reference>
<evidence type="ECO:0000259" key="2">
    <source>
        <dbReference type="PROSITE" id="PS50234"/>
    </source>
</evidence>
<organism evidence="3 4">
    <name type="scientific">Tersicoccus solisilvae</name>
    <dbReference type="NCBI Taxonomy" id="1882339"/>
    <lineage>
        <taxon>Bacteria</taxon>
        <taxon>Bacillati</taxon>
        <taxon>Actinomycetota</taxon>
        <taxon>Actinomycetes</taxon>
        <taxon>Micrococcales</taxon>
        <taxon>Micrococcaceae</taxon>
        <taxon>Tersicoccus</taxon>
    </lineage>
</organism>
<keyword evidence="1" id="KW-1133">Transmembrane helix</keyword>
<keyword evidence="4" id="KW-1185">Reference proteome</keyword>
<keyword evidence="1" id="KW-0472">Membrane</keyword>
<gene>
    <name evidence="3" type="ORF">GCM10011512_08910</name>
</gene>